<gene>
    <name evidence="2" type="ORF">PLEPLA_LOCUS16846</name>
</gene>
<sequence>MQIEMKLPPHILNTSFIFISSSTLLLLTHLSCCVCADLPPPVLGLFLAGCRGQSAFGVFFYDEAVETETLVVCEAHGKRRQRIRKQLQSERHPVVTLSSCGA</sequence>
<evidence type="ECO:0000313" key="2">
    <source>
        <dbReference type="EMBL" id="CAB1428871.1"/>
    </source>
</evidence>
<keyword evidence="3" id="KW-1185">Reference proteome</keyword>
<organism evidence="2 3">
    <name type="scientific">Pleuronectes platessa</name>
    <name type="common">European plaice</name>
    <dbReference type="NCBI Taxonomy" id="8262"/>
    <lineage>
        <taxon>Eukaryota</taxon>
        <taxon>Metazoa</taxon>
        <taxon>Chordata</taxon>
        <taxon>Craniata</taxon>
        <taxon>Vertebrata</taxon>
        <taxon>Euteleostomi</taxon>
        <taxon>Actinopterygii</taxon>
        <taxon>Neopterygii</taxon>
        <taxon>Teleostei</taxon>
        <taxon>Neoteleostei</taxon>
        <taxon>Acanthomorphata</taxon>
        <taxon>Carangaria</taxon>
        <taxon>Pleuronectiformes</taxon>
        <taxon>Pleuronectoidei</taxon>
        <taxon>Pleuronectidae</taxon>
        <taxon>Pleuronectes</taxon>
    </lineage>
</organism>
<protein>
    <recommendedName>
        <fullName evidence="4">Secreted protein</fullName>
    </recommendedName>
</protein>
<feature type="signal peptide" evidence="1">
    <location>
        <begin position="1"/>
        <end position="36"/>
    </location>
</feature>
<evidence type="ECO:0000256" key="1">
    <source>
        <dbReference type="SAM" id="SignalP"/>
    </source>
</evidence>
<proteinExistence type="predicted"/>
<name>A0A9N7UD91_PLEPL</name>
<reference evidence="2" key="1">
    <citation type="submission" date="2020-03" db="EMBL/GenBank/DDBJ databases">
        <authorList>
            <person name="Weist P."/>
        </authorList>
    </citation>
    <scope>NUCLEOTIDE SEQUENCE</scope>
</reference>
<accession>A0A9N7UD91</accession>
<dbReference type="AlphaFoldDB" id="A0A9N7UD91"/>
<evidence type="ECO:0000313" key="3">
    <source>
        <dbReference type="Proteomes" id="UP001153269"/>
    </source>
</evidence>
<keyword evidence="1" id="KW-0732">Signal</keyword>
<dbReference type="EMBL" id="CADEAL010001096">
    <property type="protein sequence ID" value="CAB1428871.1"/>
    <property type="molecule type" value="Genomic_DNA"/>
</dbReference>
<evidence type="ECO:0008006" key="4">
    <source>
        <dbReference type="Google" id="ProtNLM"/>
    </source>
</evidence>
<dbReference type="Proteomes" id="UP001153269">
    <property type="component" value="Unassembled WGS sequence"/>
</dbReference>
<comment type="caution">
    <text evidence="2">The sequence shown here is derived from an EMBL/GenBank/DDBJ whole genome shotgun (WGS) entry which is preliminary data.</text>
</comment>
<feature type="chain" id="PRO_5040181453" description="Secreted protein" evidence="1">
    <location>
        <begin position="37"/>
        <end position="102"/>
    </location>
</feature>